<evidence type="ECO:0000313" key="3">
    <source>
        <dbReference type="Proteomes" id="UP001497382"/>
    </source>
</evidence>
<organism evidence="2 3">
    <name type="scientific">Larinioides sclopetarius</name>
    <dbReference type="NCBI Taxonomy" id="280406"/>
    <lineage>
        <taxon>Eukaryota</taxon>
        <taxon>Metazoa</taxon>
        <taxon>Ecdysozoa</taxon>
        <taxon>Arthropoda</taxon>
        <taxon>Chelicerata</taxon>
        <taxon>Arachnida</taxon>
        <taxon>Araneae</taxon>
        <taxon>Araneomorphae</taxon>
        <taxon>Entelegynae</taxon>
        <taxon>Araneoidea</taxon>
        <taxon>Araneidae</taxon>
        <taxon>Larinioides</taxon>
    </lineage>
</organism>
<feature type="transmembrane region" description="Helical" evidence="1">
    <location>
        <begin position="54"/>
        <end position="76"/>
    </location>
</feature>
<accession>A0AAV1ZNI6</accession>
<dbReference type="AlphaFoldDB" id="A0AAV1ZNI6"/>
<keyword evidence="1" id="KW-1133">Transmembrane helix</keyword>
<evidence type="ECO:0000313" key="2">
    <source>
        <dbReference type="EMBL" id="CAL1273301.1"/>
    </source>
</evidence>
<protein>
    <submittedName>
        <fullName evidence="2">Uncharacterized protein</fullName>
    </submittedName>
</protein>
<comment type="caution">
    <text evidence="2">The sequence shown here is derived from an EMBL/GenBank/DDBJ whole genome shotgun (WGS) entry which is preliminary data.</text>
</comment>
<keyword evidence="3" id="KW-1185">Reference proteome</keyword>
<keyword evidence="1" id="KW-0472">Membrane</keyword>
<keyword evidence="1" id="KW-0812">Transmembrane</keyword>
<dbReference type="Proteomes" id="UP001497382">
    <property type="component" value="Unassembled WGS sequence"/>
</dbReference>
<evidence type="ECO:0000256" key="1">
    <source>
        <dbReference type="SAM" id="Phobius"/>
    </source>
</evidence>
<proteinExistence type="predicted"/>
<sequence>MAVVFTMPRKRNSNFGRCTSNAKWVRLLRDEENEVEKEVRLENVRIRKATAEEWLPVTSLIYIKIYSGWMIVLLNISPHL</sequence>
<dbReference type="EMBL" id="CAXIEN010000066">
    <property type="protein sequence ID" value="CAL1273301.1"/>
    <property type="molecule type" value="Genomic_DNA"/>
</dbReference>
<gene>
    <name evidence="2" type="ORF">LARSCL_LOCUS6821</name>
</gene>
<reference evidence="2 3" key="1">
    <citation type="submission" date="2024-04" db="EMBL/GenBank/DDBJ databases">
        <authorList>
            <person name="Rising A."/>
            <person name="Reimegard J."/>
            <person name="Sonavane S."/>
            <person name="Akerstrom W."/>
            <person name="Nylinder S."/>
            <person name="Hedman E."/>
            <person name="Kallberg Y."/>
        </authorList>
    </citation>
    <scope>NUCLEOTIDE SEQUENCE [LARGE SCALE GENOMIC DNA]</scope>
</reference>
<name>A0AAV1ZNI6_9ARAC</name>